<feature type="compositionally biased region" description="Low complexity" evidence="1">
    <location>
        <begin position="74"/>
        <end position="87"/>
    </location>
</feature>
<protein>
    <recommendedName>
        <fullName evidence="2">HMA domain-containing protein</fullName>
    </recommendedName>
</protein>
<evidence type="ECO:0000256" key="1">
    <source>
        <dbReference type="SAM" id="MobiDB-lite"/>
    </source>
</evidence>
<dbReference type="OrthoDB" id="695731at2759"/>
<dbReference type="PROSITE" id="PS50846">
    <property type="entry name" value="HMA_2"/>
    <property type="match status" value="1"/>
</dbReference>
<evidence type="ECO:0000259" key="2">
    <source>
        <dbReference type="PROSITE" id="PS50846"/>
    </source>
</evidence>
<dbReference type="Proteomes" id="UP000729402">
    <property type="component" value="Unassembled WGS sequence"/>
</dbReference>
<dbReference type="Pfam" id="PF00403">
    <property type="entry name" value="HMA"/>
    <property type="match status" value="1"/>
</dbReference>
<name>A0A8J5WPL6_ZIZPA</name>
<evidence type="ECO:0000313" key="4">
    <source>
        <dbReference type="Proteomes" id="UP000729402"/>
    </source>
</evidence>
<reference evidence="3" key="2">
    <citation type="submission" date="2021-02" db="EMBL/GenBank/DDBJ databases">
        <authorList>
            <person name="Kimball J.A."/>
            <person name="Haas M.W."/>
            <person name="Macchietto M."/>
            <person name="Kono T."/>
            <person name="Duquette J."/>
            <person name="Shao M."/>
        </authorList>
    </citation>
    <scope>NUCLEOTIDE SEQUENCE</scope>
    <source>
        <tissue evidence="3">Fresh leaf tissue</tissue>
    </source>
</reference>
<dbReference type="InterPro" id="IPR044594">
    <property type="entry name" value="HIPP01/3/5/6"/>
</dbReference>
<feature type="region of interest" description="Disordered" evidence="1">
    <location>
        <begin position="74"/>
        <end position="164"/>
    </location>
</feature>
<sequence length="164" mass="17318">MAPVILQMEVHCDGCARKIRKAAKKVRGVTMVTADVETGQVVVSGTADAAAIQDRLQKKLKRVVTIISTGVEEPPAAAVAAAPSASAAPPPPQPPAPPLPTQQEASSSSAPPPQQQPDGASSSTAPNQNDYYQQYYNSDGQYFNPHYTPSYFSDDHPTSNCTIL</sequence>
<accession>A0A8J5WPL6</accession>
<dbReference type="CDD" id="cd00371">
    <property type="entry name" value="HMA"/>
    <property type="match status" value="1"/>
</dbReference>
<dbReference type="EMBL" id="JAAALK010000080">
    <property type="protein sequence ID" value="KAG8091699.1"/>
    <property type="molecule type" value="Genomic_DNA"/>
</dbReference>
<evidence type="ECO:0000313" key="3">
    <source>
        <dbReference type="EMBL" id="KAG8091699.1"/>
    </source>
</evidence>
<dbReference type="AlphaFoldDB" id="A0A8J5WPL6"/>
<dbReference type="PANTHER" id="PTHR46413">
    <property type="entry name" value="HEAVY METAL-ASSOCIATED ISOPRENYLATED PLANT PROTEIN 6"/>
    <property type="match status" value="1"/>
</dbReference>
<organism evidence="3 4">
    <name type="scientific">Zizania palustris</name>
    <name type="common">Northern wild rice</name>
    <dbReference type="NCBI Taxonomy" id="103762"/>
    <lineage>
        <taxon>Eukaryota</taxon>
        <taxon>Viridiplantae</taxon>
        <taxon>Streptophyta</taxon>
        <taxon>Embryophyta</taxon>
        <taxon>Tracheophyta</taxon>
        <taxon>Spermatophyta</taxon>
        <taxon>Magnoliopsida</taxon>
        <taxon>Liliopsida</taxon>
        <taxon>Poales</taxon>
        <taxon>Poaceae</taxon>
        <taxon>BOP clade</taxon>
        <taxon>Oryzoideae</taxon>
        <taxon>Oryzeae</taxon>
        <taxon>Zizaniinae</taxon>
        <taxon>Zizania</taxon>
    </lineage>
</organism>
<dbReference type="InterPro" id="IPR006121">
    <property type="entry name" value="HMA_dom"/>
</dbReference>
<proteinExistence type="predicted"/>
<comment type="caution">
    <text evidence="3">The sequence shown here is derived from an EMBL/GenBank/DDBJ whole genome shotgun (WGS) entry which is preliminary data.</text>
</comment>
<gene>
    <name evidence="3" type="ORF">GUJ93_ZPchr0012g18871</name>
</gene>
<feature type="domain" description="HMA" evidence="2">
    <location>
        <begin position="1"/>
        <end position="64"/>
    </location>
</feature>
<dbReference type="PANTHER" id="PTHR46413:SF1">
    <property type="entry name" value="HEAVY METAL-ASSOCIATED ISOPRENYLATED PLANT PROTEIN 6"/>
    <property type="match status" value="1"/>
</dbReference>
<reference evidence="3" key="1">
    <citation type="journal article" date="2021" name="bioRxiv">
        <title>Whole Genome Assembly and Annotation of Northern Wild Rice, Zizania palustris L., Supports a Whole Genome Duplication in the Zizania Genus.</title>
        <authorList>
            <person name="Haas M."/>
            <person name="Kono T."/>
            <person name="Macchietto M."/>
            <person name="Millas R."/>
            <person name="McGilp L."/>
            <person name="Shao M."/>
            <person name="Duquette J."/>
            <person name="Hirsch C.N."/>
            <person name="Kimball J."/>
        </authorList>
    </citation>
    <scope>NUCLEOTIDE SEQUENCE</scope>
    <source>
        <tissue evidence="3">Fresh leaf tissue</tissue>
    </source>
</reference>
<feature type="compositionally biased region" description="Pro residues" evidence="1">
    <location>
        <begin position="88"/>
        <end position="100"/>
    </location>
</feature>
<feature type="compositionally biased region" description="Low complexity" evidence="1">
    <location>
        <begin position="116"/>
        <end position="142"/>
    </location>
</feature>
<keyword evidence="4" id="KW-1185">Reference proteome</keyword>
<dbReference type="GO" id="GO:0046872">
    <property type="term" value="F:metal ion binding"/>
    <property type="evidence" value="ECO:0007669"/>
    <property type="project" value="InterPro"/>
</dbReference>